<evidence type="ECO:0000313" key="2">
    <source>
        <dbReference type="Proteomes" id="UP001165422"/>
    </source>
</evidence>
<gene>
    <name evidence="1" type="ORF">LN736_00900</name>
</gene>
<dbReference type="CDD" id="cd02228">
    <property type="entry name" value="cupin_EutQ"/>
    <property type="match status" value="1"/>
</dbReference>
<dbReference type="EMBL" id="JAJJPB010000001">
    <property type="protein sequence ID" value="MCC9293434.1"/>
    <property type="molecule type" value="Genomic_DNA"/>
</dbReference>
<dbReference type="InterPro" id="IPR011051">
    <property type="entry name" value="RmlC_Cupin_sf"/>
</dbReference>
<comment type="caution">
    <text evidence="1">The sequence shown here is derived from an EMBL/GenBank/DDBJ whole genome shotgun (WGS) entry which is preliminary data.</text>
</comment>
<protein>
    <submittedName>
        <fullName evidence="1">Cupin domain-containing protein</fullName>
    </submittedName>
</protein>
<name>A0ABS8N0V9_9CLOT</name>
<dbReference type="RefSeq" id="WP_150356861.1">
    <property type="nucleotide sequence ID" value="NZ_JAJJPB010000001.1"/>
</dbReference>
<dbReference type="Gene3D" id="2.60.120.10">
    <property type="entry name" value="Jelly Rolls"/>
    <property type="match status" value="1"/>
</dbReference>
<dbReference type="Pfam" id="PF06249">
    <property type="entry name" value="EutQ"/>
    <property type="match status" value="1"/>
</dbReference>
<dbReference type="InterPro" id="IPR014710">
    <property type="entry name" value="RmlC-like_jellyroll"/>
</dbReference>
<organism evidence="1 2">
    <name type="scientific">Clostridium aromativorans</name>
    <dbReference type="NCBI Taxonomy" id="2836848"/>
    <lineage>
        <taxon>Bacteria</taxon>
        <taxon>Bacillati</taxon>
        <taxon>Bacillota</taxon>
        <taxon>Clostridia</taxon>
        <taxon>Eubacteriales</taxon>
        <taxon>Clostridiaceae</taxon>
        <taxon>Clostridium</taxon>
    </lineage>
</organism>
<evidence type="ECO:0000313" key="1">
    <source>
        <dbReference type="EMBL" id="MCC9293434.1"/>
    </source>
</evidence>
<sequence>MKKLICVKDVDDAEKQGQKTVYIDCNTIITPSAKDAARARGIEFSTETQVCKTKEPCETKSSCETKNSSVEKAPEPLKNCESGISSDMIYKVLKVMMDKGLLKGVLDSVSNKPYVAESDCSGLKLVRGNSVKFDTFDTGNPNAKVCYQELISKDDSSMSAGFLTIDHSSFDWKLTYEEIDYVIEGTLTITLNGKTFTVHPGDVLYVPSGSKVIWGSPDKVKLFYVTYPANWADLVS</sequence>
<accession>A0ABS8N0V9</accession>
<reference evidence="1" key="1">
    <citation type="submission" date="2021-11" db="EMBL/GenBank/DDBJ databases">
        <authorList>
            <person name="Qingchun L."/>
            <person name="Dong Z."/>
            <person name="Zongwei Q."/>
            <person name="Jia Z."/>
            <person name="Duotao L."/>
        </authorList>
    </citation>
    <scope>NUCLEOTIDE SEQUENCE</scope>
    <source>
        <strain evidence="1">WLY-B-L2</strain>
    </source>
</reference>
<proteinExistence type="predicted"/>
<dbReference type="Proteomes" id="UP001165422">
    <property type="component" value="Unassembled WGS sequence"/>
</dbReference>
<dbReference type="InterPro" id="IPR010424">
    <property type="entry name" value="EutQ"/>
</dbReference>
<dbReference type="PANTHER" id="PTHR36169">
    <property type="entry name" value="ETHANOLAMINE UTILIZATION PROTEIN EUTQ"/>
    <property type="match status" value="1"/>
</dbReference>
<dbReference type="PANTHER" id="PTHR36169:SF1">
    <property type="entry name" value="ACETATE KINASE EUTQ"/>
    <property type="match status" value="1"/>
</dbReference>
<keyword evidence="2" id="KW-1185">Reference proteome</keyword>
<dbReference type="SUPFAM" id="SSF51182">
    <property type="entry name" value="RmlC-like cupins"/>
    <property type="match status" value="1"/>
</dbReference>